<keyword evidence="4" id="KW-0378">Hydrolase</keyword>
<evidence type="ECO:0000256" key="1">
    <source>
        <dbReference type="ARBA" id="ARBA00001913"/>
    </source>
</evidence>
<protein>
    <submittedName>
        <fullName evidence="9">Arylsulfatase J</fullName>
    </submittedName>
</protein>
<keyword evidence="6" id="KW-0325">Glycoprotein</keyword>
<feature type="transmembrane region" description="Helical" evidence="7">
    <location>
        <begin position="497"/>
        <end position="518"/>
    </location>
</feature>
<gene>
    <name evidence="9" type="ORF">KUF71_013080</name>
</gene>
<dbReference type="PANTHER" id="PTHR10342:SF264">
    <property type="entry name" value="MIP05773P-RELATED"/>
    <property type="match status" value="1"/>
</dbReference>
<dbReference type="SUPFAM" id="SSF53649">
    <property type="entry name" value="Alkaline phosphatase-like"/>
    <property type="match status" value="1"/>
</dbReference>
<sequence length="528" mass="57575">MTGKYPTHTGMQHLVILEPEPWGLPLEERLLPEYLAELGYRTHAVGKWHLGYHRREYTPTRRGFLSHFGYWNGFQDYFDHTVKATFGGMGGYDMRRNLSVAWDAAGRYSTDLFTEEAVRLILEHPEDPAAPLFLYLAHLAPHTGNRDAPFQALDEDVAHFGHIGDPERRVYAAMVRRLDQGVGDVVAALRARGMLQDSVILFMSDNGAPTFGIHSNRGSNYPLRGMKETPWEGGVRGVAVLWSPRLAAPGRVSDALLHVSDWLPTLLSAAGANASALPDTLDGLDQWDVLAGAAPAPSRRLEVLHNIDDIDGYAALRRGDWKYVTGNTQDGEADHWFGEKGRGVQNPPYPLEAVLHSKVGAALAGLGAAMQMEGAAPEGYSPLTRAAALRLRAEAEVLCPEEPEVTGAGVACSPTEAPCLFNVRDDPCERVNLAASRPEVLQSLEEALRRHRRTMRAPGNVPKDPMADPALWNGTWTSWCSEQDDQGLGEGQQRVQLTLAAAAVSLATVAAVLGLGLVQGQGLVQRQT</sequence>
<reference evidence="9" key="1">
    <citation type="submission" date="2021-07" db="EMBL/GenBank/DDBJ databases">
        <authorList>
            <person name="Catto M.A."/>
            <person name="Jacobson A."/>
            <person name="Kennedy G."/>
            <person name="Labadie P."/>
            <person name="Hunt B.G."/>
            <person name="Srinivasan R."/>
        </authorList>
    </citation>
    <scope>NUCLEOTIDE SEQUENCE</scope>
    <source>
        <strain evidence="9">PL_HMW_Pooled</strain>
        <tissue evidence="9">Head</tissue>
    </source>
</reference>
<evidence type="ECO:0000256" key="3">
    <source>
        <dbReference type="ARBA" id="ARBA00022723"/>
    </source>
</evidence>
<dbReference type="Gene3D" id="3.30.1120.10">
    <property type="match status" value="1"/>
</dbReference>
<name>A0AAE1I449_9NEOP</name>
<proteinExistence type="inferred from homology"/>
<comment type="similarity">
    <text evidence="2">Belongs to the sulfatase family.</text>
</comment>
<keyword evidence="7" id="KW-1133">Transmembrane helix</keyword>
<dbReference type="Proteomes" id="UP001219518">
    <property type="component" value="Unassembled WGS sequence"/>
</dbReference>
<dbReference type="AlphaFoldDB" id="A0AAE1I449"/>
<dbReference type="GO" id="GO:0046872">
    <property type="term" value="F:metal ion binding"/>
    <property type="evidence" value="ECO:0007669"/>
    <property type="project" value="UniProtKB-KW"/>
</dbReference>
<keyword evidence="7" id="KW-0472">Membrane</keyword>
<evidence type="ECO:0000313" key="9">
    <source>
        <dbReference type="EMBL" id="KAK3932621.1"/>
    </source>
</evidence>
<dbReference type="CDD" id="cd16029">
    <property type="entry name" value="4-S"/>
    <property type="match status" value="1"/>
</dbReference>
<dbReference type="InterPro" id="IPR024607">
    <property type="entry name" value="Sulfatase_CS"/>
</dbReference>
<evidence type="ECO:0000256" key="2">
    <source>
        <dbReference type="ARBA" id="ARBA00008779"/>
    </source>
</evidence>
<dbReference type="Gene3D" id="3.40.720.10">
    <property type="entry name" value="Alkaline Phosphatase, subunit A"/>
    <property type="match status" value="1"/>
</dbReference>
<reference evidence="9" key="2">
    <citation type="journal article" date="2023" name="BMC Genomics">
        <title>Pest status, molecular evolution, and epigenetic factors derived from the genome assembly of Frankliniella fusca, a thysanopteran phytovirus vector.</title>
        <authorList>
            <person name="Catto M.A."/>
            <person name="Labadie P.E."/>
            <person name="Jacobson A.L."/>
            <person name="Kennedy G.G."/>
            <person name="Srinivasan R."/>
            <person name="Hunt B.G."/>
        </authorList>
    </citation>
    <scope>NUCLEOTIDE SEQUENCE</scope>
    <source>
        <strain evidence="9">PL_HMW_Pooled</strain>
    </source>
</reference>
<dbReference type="InterPro" id="IPR000917">
    <property type="entry name" value="Sulfatase_N"/>
</dbReference>
<comment type="cofactor">
    <cofactor evidence="1">
        <name>Ca(2+)</name>
        <dbReference type="ChEBI" id="CHEBI:29108"/>
    </cofactor>
</comment>
<dbReference type="InterPro" id="IPR017850">
    <property type="entry name" value="Alkaline_phosphatase_core_sf"/>
</dbReference>
<keyword evidence="10" id="KW-1185">Reference proteome</keyword>
<organism evidence="9 10">
    <name type="scientific">Frankliniella fusca</name>
    <dbReference type="NCBI Taxonomy" id="407009"/>
    <lineage>
        <taxon>Eukaryota</taxon>
        <taxon>Metazoa</taxon>
        <taxon>Ecdysozoa</taxon>
        <taxon>Arthropoda</taxon>
        <taxon>Hexapoda</taxon>
        <taxon>Insecta</taxon>
        <taxon>Pterygota</taxon>
        <taxon>Neoptera</taxon>
        <taxon>Paraneoptera</taxon>
        <taxon>Thysanoptera</taxon>
        <taxon>Terebrantia</taxon>
        <taxon>Thripoidea</taxon>
        <taxon>Thripidae</taxon>
        <taxon>Frankliniella</taxon>
    </lineage>
</organism>
<keyword evidence="3" id="KW-0479">Metal-binding</keyword>
<keyword evidence="5" id="KW-0106">Calcium</keyword>
<evidence type="ECO:0000256" key="4">
    <source>
        <dbReference type="ARBA" id="ARBA00022801"/>
    </source>
</evidence>
<evidence type="ECO:0000256" key="5">
    <source>
        <dbReference type="ARBA" id="ARBA00022837"/>
    </source>
</evidence>
<evidence type="ECO:0000259" key="8">
    <source>
        <dbReference type="Pfam" id="PF00884"/>
    </source>
</evidence>
<evidence type="ECO:0000313" key="10">
    <source>
        <dbReference type="Proteomes" id="UP001219518"/>
    </source>
</evidence>
<dbReference type="GO" id="GO:0008484">
    <property type="term" value="F:sulfuric ester hydrolase activity"/>
    <property type="evidence" value="ECO:0007669"/>
    <property type="project" value="InterPro"/>
</dbReference>
<dbReference type="InterPro" id="IPR047115">
    <property type="entry name" value="ARSB"/>
</dbReference>
<accession>A0AAE1I449</accession>
<feature type="domain" description="Sulfatase N-terminal" evidence="8">
    <location>
        <begin position="1"/>
        <end position="272"/>
    </location>
</feature>
<dbReference type="PROSITE" id="PS00149">
    <property type="entry name" value="SULFATASE_2"/>
    <property type="match status" value="1"/>
</dbReference>
<evidence type="ECO:0000256" key="7">
    <source>
        <dbReference type="SAM" id="Phobius"/>
    </source>
</evidence>
<keyword evidence="7" id="KW-0812">Transmembrane</keyword>
<dbReference type="Pfam" id="PF00884">
    <property type="entry name" value="Sulfatase"/>
    <property type="match status" value="1"/>
</dbReference>
<dbReference type="EMBL" id="JAHWGI010001437">
    <property type="protein sequence ID" value="KAK3932621.1"/>
    <property type="molecule type" value="Genomic_DNA"/>
</dbReference>
<dbReference type="PANTHER" id="PTHR10342">
    <property type="entry name" value="ARYLSULFATASE"/>
    <property type="match status" value="1"/>
</dbReference>
<comment type="caution">
    <text evidence="9">The sequence shown here is derived from an EMBL/GenBank/DDBJ whole genome shotgun (WGS) entry which is preliminary data.</text>
</comment>
<evidence type="ECO:0000256" key="6">
    <source>
        <dbReference type="ARBA" id="ARBA00023180"/>
    </source>
</evidence>